<evidence type="ECO:0000259" key="1">
    <source>
        <dbReference type="Pfam" id="PF02129"/>
    </source>
</evidence>
<dbReference type="SUPFAM" id="SSF53474">
    <property type="entry name" value="alpha/beta-Hydrolases"/>
    <property type="match status" value="1"/>
</dbReference>
<dbReference type="PANTHER" id="PTHR43265:SF1">
    <property type="entry name" value="ESTERASE ESTD"/>
    <property type="match status" value="1"/>
</dbReference>
<gene>
    <name evidence="2" type="ORF">ACFFUU_08455</name>
</gene>
<sequence>MKRTFLTIAFFFCFSNLFSQEIIGSWAGELSVSGTKLPLVFNIKQNGVELITTMDSPMQGAKDLPTDNTSFVDNKLSIDAKKFGISYKGKFENETINGTFSQGGASMPLILSRKKEGESALKRPQTPQPPFNYKIEEVTFTNPIDKNTLAGTLTTPADKKTFPIVVLISGSGQQNRDSEIFGHKSFWVIADDFAKKGIGVLRVDDRGTGGSNGISRDVTTQNFAGDTNAAVEFLAQKGFTNIGLIGHSEGGIIAPMVASQNPKVKFIIAMAGPGVPTDELLLLQTNAIGKASGASEEELKSDAETNRKLYALVKNYSRTNLKEEVKKMIVESMQQLSKGQLPDAAAIEQTAEKESTQAVIPWFVYFIKINPDAYWSKLKIPVLAINGTKDLQVISKENLAGIKASLEKAKNKKFEIVEFPNLNHLFQEAKTGTIEEYGQLEQTIAPQVLDKMSSWILNR</sequence>
<dbReference type="InterPro" id="IPR000383">
    <property type="entry name" value="Xaa-Pro-like_dom"/>
</dbReference>
<dbReference type="InterPro" id="IPR053145">
    <property type="entry name" value="AB_hydrolase_Est10"/>
</dbReference>
<keyword evidence="3" id="KW-1185">Reference proteome</keyword>
<feature type="domain" description="Xaa-Pro dipeptidyl-peptidase-like" evidence="1">
    <location>
        <begin position="149"/>
        <end position="396"/>
    </location>
</feature>
<proteinExistence type="predicted"/>
<dbReference type="Gene3D" id="3.40.50.1820">
    <property type="entry name" value="alpha/beta hydrolase"/>
    <property type="match status" value="1"/>
</dbReference>
<evidence type="ECO:0000313" key="3">
    <source>
        <dbReference type="Proteomes" id="UP001589576"/>
    </source>
</evidence>
<name>A0ABV5GEW3_9FLAO</name>
<dbReference type="Proteomes" id="UP001589576">
    <property type="component" value="Unassembled WGS sequence"/>
</dbReference>
<dbReference type="InterPro" id="IPR029058">
    <property type="entry name" value="AB_hydrolase_fold"/>
</dbReference>
<reference evidence="2 3" key="1">
    <citation type="submission" date="2024-09" db="EMBL/GenBank/DDBJ databases">
        <authorList>
            <person name="Sun Q."/>
            <person name="Mori K."/>
        </authorList>
    </citation>
    <scope>NUCLEOTIDE SEQUENCE [LARGE SCALE GENOMIC DNA]</scope>
    <source>
        <strain evidence="2 3">CECT 8460</strain>
    </source>
</reference>
<dbReference type="EC" id="3.4.-.-" evidence="2"/>
<keyword evidence="2" id="KW-0378">Hydrolase</keyword>
<dbReference type="PANTHER" id="PTHR43265">
    <property type="entry name" value="ESTERASE ESTD"/>
    <property type="match status" value="1"/>
</dbReference>
<dbReference type="Pfam" id="PF02129">
    <property type="entry name" value="Peptidase_S15"/>
    <property type="match status" value="1"/>
</dbReference>
<dbReference type="GO" id="GO:0016787">
    <property type="term" value="F:hydrolase activity"/>
    <property type="evidence" value="ECO:0007669"/>
    <property type="project" value="UniProtKB-KW"/>
</dbReference>
<dbReference type="RefSeq" id="WP_290286673.1">
    <property type="nucleotide sequence ID" value="NZ_JAUFQN010000019.1"/>
</dbReference>
<protein>
    <submittedName>
        <fullName evidence="2">Alpha/beta hydrolase family protein</fullName>
        <ecNumber evidence="2">3.4.-.-</ecNumber>
    </submittedName>
</protein>
<evidence type="ECO:0000313" key="2">
    <source>
        <dbReference type="EMBL" id="MFB9089628.1"/>
    </source>
</evidence>
<dbReference type="EMBL" id="JBHMFB010000016">
    <property type="protein sequence ID" value="MFB9089628.1"/>
    <property type="molecule type" value="Genomic_DNA"/>
</dbReference>
<organism evidence="2 3">
    <name type="scientific">Flavobacterium paronense</name>
    <dbReference type="NCBI Taxonomy" id="1392775"/>
    <lineage>
        <taxon>Bacteria</taxon>
        <taxon>Pseudomonadati</taxon>
        <taxon>Bacteroidota</taxon>
        <taxon>Flavobacteriia</taxon>
        <taxon>Flavobacteriales</taxon>
        <taxon>Flavobacteriaceae</taxon>
        <taxon>Flavobacterium</taxon>
    </lineage>
</organism>
<comment type="caution">
    <text evidence="2">The sequence shown here is derived from an EMBL/GenBank/DDBJ whole genome shotgun (WGS) entry which is preliminary data.</text>
</comment>
<accession>A0ABV5GEW3</accession>